<keyword evidence="1" id="KW-0812">Transmembrane</keyword>
<dbReference type="AlphaFoldDB" id="Q7RDL4"/>
<organism evidence="2 3">
    <name type="scientific">Plasmodium yoelii yoelii</name>
    <dbReference type="NCBI Taxonomy" id="73239"/>
    <lineage>
        <taxon>Eukaryota</taxon>
        <taxon>Sar</taxon>
        <taxon>Alveolata</taxon>
        <taxon>Apicomplexa</taxon>
        <taxon>Aconoidasida</taxon>
        <taxon>Haemosporida</taxon>
        <taxon>Plasmodiidae</taxon>
        <taxon>Plasmodium</taxon>
        <taxon>Plasmodium (Vinckeia)</taxon>
    </lineage>
</organism>
<dbReference type="NCBIfam" id="TIGR01599">
    <property type="entry name" value="PYST-A"/>
    <property type="match status" value="1"/>
</dbReference>
<keyword evidence="3" id="KW-1185">Reference proteome</keyword>
<evidence type="ECO:0000313" key="3">
    <source>
        <dbReference type="Proteomes" id="UP000008553"/>
    </source>
</evidence>
<proteinExistence type="predicted"/>
<name>Q7RDL4_PLAYO</name>
<dbReference type="SUPFAM" id="SSF55961">
    <property type="entry name" value="Bet v1-like"/>
    <property type="match status" value="1"/>
</dbReference>
<gene>
    <name evidence="2" type="ORF">PY05408</name>
</gene>
<accession>Q7RDL4</accession>
<evidence type="ECO:0008006" key="4">
    <source>
        <dbReference type="Google" id="ProtNLM"/>
    </source>
</evidence>
<dbReference type="InterPro" id="IPR006486">
    <property type="entry name" value="PYST_A"/>
</dbReference>
<dbReference type="EMBL" id="AABL01001710">
    <property type="protein sequence ID" value="EAA17430.1"/>
    <property type="molecule type" value="Genomic_DNA"/>
</dbReference>
<evidence type="ECO:0000313" key="2">
    <source>
        <dbReference type="EMBL" id="EAA17430.1"/>
    </source>
</evidence>
<sequence length="310" mass="37216">MCTSLQKCYKYNNFIFVHIKNMFIFSKDNTEEIYQKNKHLLYTDPEETINACRFMTEALTHLEHHATSKDDYVLYGRNSVYYMFFYKKKHQGHTNVEKIEYIVDDPNKYNGLINRFWNPDSSNFLYAGSVKKKIVRVYSRNLVMIQQRCKKWPWSREKYFYALAAKFKISENKTMIAMASTNISDHNRKNKKYFENKIIENANLFQAEIDSEDDIRNGKLIKMFVNLNGYIVEKKNKYIEITYVDSVNGIQILINNNLFQPLLKKILFLINEDIYNLKQILTFYIIIHLCFFLRMMNMVPFNKNLLLERL</sequence>
<protein>
    <recommendedName>
        <fullName evidence="4">Fam-a protein</fullName>
    </recommendedName>
</protein>
<comment type="caution">
    <text evidence="2">The sequence shown here is derived from an EMBL/GenBank/DDBJ whole genome shotgun (WGS) entry which is preliminary data.</text>
</comment>
<keyword evidence="1" id="KW-0472">Membrane</keyword>
<evidence type="ECO:0000256" key="1">
    <source>
        <dbReference type="SAM" id="Phobius"/>
    </source>
</evidence>
<dbReference type="InParanoid" id="Q7RDL4"/>
<dbReference type="PaxDb" id="73239-Q7RDL4"/>
<keyword evidence="1" id="KW-1133">Transmembrane helix</keyword>
<feature type="transmembrane region" description="Helical" evidence="1">
    <location>
        <begin position="281"/>
        <end position="301"/>
    </location>
</feature>
<reference evidence="2 3" key="1">
    <citation type="journal article" date="2002" name="Nature">
        <title>Genome sequence and comparative analysis of the model rodent malaria parasite Plasmodium yoelii yoelii.</title>
        <authorList>
            <person name="Carlton J.M."/>
            <person name="Angiuoli S.V."/>
            <person name="Suh B.B."/>
            <person name="Kooij T.W."/>
            <person name="Pertea M."/>
            <person name="Silva J.C."/>
            <person name="Ermolaeva M.D."/>
            <person name="Allen J.E."/>
            <person name="Selengut J.D."/>
            <person name="Koo H.L."/>
            <person name="Peterson J.D."/>
            <person name="Pop M."/>
            <person name="Kosack D.S."/>
            <person name="Shumway M.F."/>
            <person name="Bidwell S.L."/>
            <person name="Shallom S.J."/>
            <person name="van Aken S.E."/>
            <person name="Riedmuller S.B."/>
            <person name="Feldblyum T.V."/>
            <person name="Cho J.K."/>
            <person name="Quackenbush J."/>
            <person name="Sedegah M."/>
            <person name="Shoaibi A."/>
            <person name="Cummings L.M."/>
            <person name="Florens L."/>
            <person name="Yates J.R."/>
            <person name="Raine J.D."/>
            <person name="Sinden R.E."/>
            <person name="Harris M.A."/>
            <person name="Cunningham D.A."/>
            <person name="Preiser P.R."/>
            <person name="Bergman L.W."/>
            <person name="Vaidya A.B."/>
            <person name="van Lin L.H."/>
            <person name="Janse C.J."/>
            <person name="Waters A.P."/>
            <person name="Smith H.O."/>
            <person name="White O.R."/>
            <person name="Salzberg S.L."/>
            <person name="Venter J.C."/>
            <person name="Fraser C.M."/>
            <person name="Hoffman S.L."/>
            <person name="Gardner M.J."/>
            <person name="Carucci D.J."/>
        </authorList>
    </citation>
    <scope>NUCLEOTIDE SEQUENCE [LARGE SCALE GENOMIC DNA]</scope>
    <source>
        <strain evidence="2 3">17XNL</strain>
    </source>
</reference>
<dbReference type="Proteomes" id="UP000008553">
    <property type="component" value="Unassembled WGS sequence"/>
</dbReference>